<evidence type="ECO:0000259" key="3">
    <source>
        <dbReference type="PROSITE" id="PS50158"/>
    </source>
</evidence>
<dbReference type="GeneTree" id="ENSGT01050000245165"/>
<dbReference type="PROSITE" id="PS50158">
    <property type="entry name" value="ZF_CCHC"/>
    <property type="match status" value="3"/>
</dbReference>
<dbReference type="SUPFAM" id="SSF57756">
    <property type="entry name" value="Retrovirus zinc finger-like domains"/>
    <property type="match status" value="2"/>
</dbReference>
<dbReference type="InterPro" id="IPR036875">
    <property type="entry name" value="Znf_CCHC_sf"/>
</dbReference>
<dbReference type="InterPro" id="IPR001878">
    <property type="entry name" value="Znf_CCHC"/>
</dbReference>
<dbReference type="AlphaFoldDB" id="A0A669CNT7"/>
<evidence type="ECO:0000313" key="4">
    <source>
        <dbReference type="Ensembl" id="ENSONIP00000049972.1"/>
    </source>
</evidence>
<keyword evidence="5" id="KW-1185">Reference proteome</keyword>
<dbReference type="PANTHER" id="PTHR22639:SF3">
    <property type="entry name" value="ZINC FINGER CCHC DOMAIN-CONTAINING PROTEIN 3"/>
    <property type="match status" value="1"/>
</dbReference>
<evidence type="ECO:0000256" key="2">
    <source>
        <dbReference type="SAM" id="MobiDB-lite"/>
    </source>
</evidence>
<dbReference type="GO" id="GO:0003723">
    <property type="term" value="F:RNA binding"/>
    <property type="evidence" value="ECO:0007669"/>
    <property type="project" value="InterPro"/>
</dbReference>
<organism evidence="4 5">
    <name type="scientific">Oreochromis niloticus</name>
    <name type="common">Nile tilapia</name>
    <name type="synonym">Tilapia nilotica</name>
    <dbReference type="NCBI Taxonomy" id="8128"/>
    <lineage>
        <taxon>Eukaryota</taxon>
        <taxon>Metazoa</taxon>
        <taxon>Chordata</taxon>
        <taxon>Craniata</taxon>
        <taxon>Vertebrata</taxon>
        <taxon>Euteleostomi</taxon>
        <taxon>Actinopterygii</taxon>
        <taxon>Neopterygii</taxon>
        <taxon>Teleostei</taxon>
        <taxon>Neoteleostei</taxon>
        <taxon>Acanthomorphata</taxon>
        <taxon>Ovalentaria</taxon>
        <taxon>Cichlomorphae</taxon>
        <taxon>Cichliformes</taxon>
        <taxon>Cichlidae</taxon>
        <taxon>African cichlids</taxon>
        <taxon>Pseudocrenilabrinae</taxon>
        <taxon>Oreochromini</taxon>
        <taxon>Oreochromis</taxon>
    </lineage>
</organism>
<evidence type="ECO:0000256" key="1">
    <source>
        <dbReference type="PROSITE-ProRule" id="PRU00047"/>
    </source>
</evidence>
<protein>
    <recommendedName>
        <fullName evidence="3">CCHC-type domain-containing protein</fullName>
    </recommendedName>
</protein>
<evidence type="ECO:0000313" key="5">
    <source>
        <dbReference type="Proteomes" id="UP000005207"/>
    </source>
</evidence>
<dbReference type="InParanoid" id="A0A669CNT7"/>
<name>A0A669CNT7_ORENI</name>
<dbReference type="GO" id="GO:0008270">
    <property type="term" value="F:zinc ion binding"/>
    <property type="evidence" value="ECO:0007669"/>
    <property type="project" value="UniProtKB-KW"/>
</dbReference>
<keyword evidence="1" id="KW-0479">Metal-binding</keyword>
<dbReference type="Pfam" id="PF00098">
    <property type="entry name" value="zf-CCHC"/>
    <property type="match status" value="3"/>
</dbReference>
<dbReference type="Gene3D" id="4.10.60.10">
    <property type="entry name" value="Zinc finger, CCHC-type"/>
    <property type="match status" value="2"/>
</dbReference>
<keyword evidence="1" id="KW-0863">Zinc-finger</keyword>
<feature type="domain" description="CCHC-type" evidence="3">
    <location>
        <begin position="105"/>
        <end position="120"/>
    </location>
</feature>
<dbReference type="InterPro" id="IPR042509">
    <property type="entry name" value="ZCCHC3"/>
</dbReference>
<feature type="domain" description="CCHC-type" evidence="3">
    <location>
        <begin position="122"/>
        <end position="138"/>
    </location>
</feature>
<feature type="region of interest" description="Disordered" evidence="2">
    <location>
        <begin position="156"/>
        <end position="206"/>
    </location>
</feature>
<feature type="domain" description="CCHC-type" evidence="3">
    <location>
        <begin position="59"/>
        <end position="74"/>
    </location>
</feature>
<dbReference type="Ensembl" id="ENSONIT00000050325.1">
    <property type="protein sequence ID" value="ENSONIP00000049972.1"/>
    <property type="gene ID" value="ENSONIG00000041162.1"/>
</dbReference>
<dbReference type="SMART" id="SM00343">
    <property type="entry name" value="ZnF_C2HC"/>
    <property type="match status" value="6"/>
</dbReference>
<proteinExistence type="predicted"/>
<dbReference type="GO" id="GO:0003690">
    <property type="term" value="F:double-stranded DNA binding"/>
    <property type="evidence" value="ECO:0007669"/>
    <property type="project" value="InterPro"/>
</dbReference>
<accession>A0A669CNT7</accession>
<dbReference type="Proteomes" id="UP000005207">
    <property type="component" value="Linkage group LG14"/>
</dbReference>
<dbReference type="GO" id="GO:0002218">
    <property type="term" value="P:activation of innate immune response"/>
    <property type="evidence" value="ECO:0007669"/>
    <property type="project" value="InterPro"/>
</dbReference>
<dbReference type="InterPro" id="IPR057811">
    <property type="entry name" value="RBD_ZCCHC3_2nd"/>
</dbReference>
<sequence length="220" mass="24342">MCGKGQFHIKLEMDKNSEDGYRHPPAVFSIGADRGFLVYAGQPQACRRCGSTGHEAEQCWNCNDVGHSMRDCTELKRCHLCESEEYMARDCTKDFLIYAGQTLCCRKCGGKGHDAEHCDQVRCRSCNSMGHSTRDCTEPKRCHLCESEEHMARDCTKEAGADPSTGEAEGHAPKGTQTECMHAPLSVLTSENEMEDGSETAGNSDKFIIRTLFSQESLGK</sequence>
<reference evidence="4" key="2">
    <citation type="submission" date="2025-08" db="UniProtKB">
        <authorList>
            <consortium name="Ensembl"/>
        </authorList>
    </citation>
    <scope>IDENTIFICATION</scope>
</reference>
<keyword evidence="1" id="KW-0862">Zinc</keyword>
<dbReference type="Pfam" id="PF23058">
    <property type="entry name" value="RBD_ZCCHC3_2nd"/>
    <property type="match status" value="1"/>
</dbReference>
<reference evidence="4" key="3">
    <citation type="submission" date="2025-09" db="UniProtKB">
        <authorList>
            <consortium name="Ensembl"/>
        </authorList>
    </citation>
    <scope>IDENTIFICATION</scope>
</reference>
<reference evidence="5" key="1">
    <citation type="submission" date="2012-01" db="EMBL/GenBank/DDBJ databases">
        <title>The Genome Sequence of Oreochromis niloticus (Nile Tilapia).</title>
        <authorList>
            <consortium name="Broad Institute Genome Assembly Team"/>
            <consortium name="Broad Institute Sequencing Platform"/>
            <person name="Di Palma F."/>
            <person name="Johnson J."/>
            <person name="Lander E.S."/>
            <person name="Lindblad-Toh K."/>
        </authorList>
    </citation>
    <scope>NUCLEOTIDE SEQUENCE [LARGE SCALE GENOMIC DNA]</scope>
</reference>
<dbReference type="PANTHER" id="PTHR22639">
    <property type="entry name" value="GAG-RELATED PROTEIN"/>
    <property type="match status" value="1"/>
</dbReference>